<dbReference type="Proteomes" id="UP000703269">
    <property type="component" value="Unassembled WGS sequence"/>
</dbReference>
<feature type="signal peptide" evidence="3">
    <location>
        <begin position="1"/>
        <end position="19"/>
    </location>
</feature>
<feature type="region of interest" description="Disordered" evidence="1">
    <location>
        <begin position="21"/>
        <end position="42"/>
    </location>
</feature>
<evidence type="ECO:0000313" key="4">
    <source>
        <dbReference type="EMBL" id="GJE87020.1"/>
    </source>
</evidence>
<feature type="compositionally biased region" description="Basic and acidic residues" evidence="1">
    <location>
        <begin position="98"/>
        <end position="108"/>
    </location>
</feature>
<evidence type="ECO:0000313" key="5">
    <source>
        <dbReference type="Proteomes" id="UP000703269"/>
    </source>
</evidence>
<gene>
    <name evidence="4" type="ORF">PsYK624_031030</name>
</gene>
<name>A0A9P3G357_9APHY</name>
<keyword evidence="2" id="KW-0812">Transmembrane</keyword>
<evidence type="ECO:0000256" key="2">
    <source>
        <dbReference type="SAM" id="Phobius"/>
    </source>
</evidence>
<feature type="region of interest" description="Disordered" evidence="1">
    <location>
        <begin position="79"/>
        <end position="137"/>
    </location>
</feature>
<keyword evidence="5" id="KW-1185">Reference proteome</keyword>
<keyword evidence="2" id="KW-1133">Transmembrane helix</keyword>
<proteinExistence type="predicted"/>
<dbReference type="AlphaFoldDB" id="A0A9P3G357"/>
<organism evidence="4 5">
    <name type="scientific">Phanerochaete sordida</name>
    <dbReference type="NCBI Taxonomy" id="48140"/>
    <lineage>
        <taxon>Eukaryota</taxon>
        <taxon>Fungi</taxon>
        <taxon>Dikarya</taxon>
        <taxon>Basidiomycota</taxon>
        <taxon>Agaricomycotina</taxon>
        <taxon>Agaricomycetes</taxon>
        <taxon>Polyporales</taxon>
        <taxon>Phanerochaetaceae</taxon>
        <taxon>Phanerochaete</taxon>
    </lineage>
</organism>
<evidence type="ECO:0000256" key="3">
    <source>
        <dbReference type="SAM" id="SignalP"/>
    </source>
</evidence>
<protein>
    <submittedName>
        <fullName evidence="4">Uncharacterized protein</fullName>
    </submittedName>
</protein>
<feature type="chain" id="PRO_5040509539" evidence="3">
    <location>
        <begin position="20"/>
        <end position="137"/>
    </location>
</feature>
<dbReference type="EMBL" id="BPQB01000005">
    <property type="protein sequence ID" value="GJE87020.1"/>
    <property type="molecule type" value="Genomic_DNA"/>
</dbReference>
<comment type="caution">
    <text evidence="4">The sequence shown here is derived from an EMBL/GenBank/DDBJ whole genome shotgun (WGS) entry which is preliminary data.</text>
</comment>
<evidence type="ECO:0000256" key="1">
    <source>
        <dbReference type="SAM" id="MobiDB-lite"/>
    </source>
</evidence>
<feature type="transmembrane region" description="Helical" evidence="2">
    <location>
        <begin position="50"/>
        <end position="73"/>
    </location>
</feature>
<feature type="compositionally biased region" description="Low complexity" evidence="1">
    <location>
        <begin position="21"/>
        <end position="31"/>
    </location>
</feature>
<sequence>MHTPPPALLFLALAAATRAMPTRRQLADDPSSAPPAVDPAPEADGHLDSQWIIVIAVIIAVVVLGVVATMVWVRLRRKRRSRAATGVRAGSPYGVRQAHPEPVSRKGSADPIATPLPALTYQRLRDSSTSTLGAPKR</sequence>
<accession>A0A9P3G357</accession>
<reference evidence="4 5" key="1">
    <citation type="submission" date="2021-08" db="EMBL/GenBank/DDBJ databases">
        <title>Draft Genome Sequence of Phanerochaete sordida strain YK-624.</title>
        <authorList>
            <person name="Mori T."/>
            <person name="Dohra H."/>
            <person name="Suzuki T."/>
            <person name="Kawagishi H."/>
            <person name="Hirai H."/>
        </authorList>
    </citation>
    <scope>NUCLEOTIDE SEQUENCE [LARGE SCALE GENOMIC DNA]</scope>
    <source>
        <strain evidence="4 5">YK-624</strain>
    </source>
</reference>
<keyword evidence="2" id="KW-0472">Membrane</keyword>
<keyword evidence="3" id="KW-0732">Signal</keyword>
<feature type="compositionally biased region" description="Polar residues" evidence="1">
    <location>
        <begin position="127"/>
        <end position="137"/>
    </location>
</feature>